<keyword evidence="8 12" id="KW-0630">Potassium</keyword>
<feature type="binding site" evidence="13">
    <location>
        <position position="220"/>
    </location>
    <ligand>
        <name>K(+)</name>
        <dbReference type="ChEBI" id="CHEBI:29103"/>
    </ligand>
</feature>
<evidence type="ECO:0000256" key="6">
    <source>
        <dbReference type="ARBA" id="ARBA00022538"/>
    </source>
</evidence>
<evidence type="ECO:0000256" key="11">
    <source>
        <dbReference type="ARBA" id="ARBA00023136"/>
    </source>
</evidence>
<dbReference type="OrthoDB" id="9810952at2"/>
<keyword evidence="6 12" id="KW-0633">Potassium transport</keyword>
<keyword evidence="11 12" id="KW-0472">Membrane</keyword>
<feature type="binding site" evidence="13">
    <location>
        <position position="317"/>
    </location>
    <ligand>
        <name>K(+)</name>
        <dbReference type="ChEBI" id="CHEBI:29103"/>
    </ligand>
</feature>
<evidence type="ECO:0000256" key="5">
    <source>
        <dbReference type="ARBA" id="ARBA00022519"/>
    </source>
</evidence>
<feature type="binding site" evidence="13">
    <location>
        <position position="434"/>
    </location>
    <ligand>
        <name>K(+)</name>
        <dbReference type="ChEBI" id="CHEBI:29103"/>
    </ligand>
</feature>
<feature type="binding site" evidence="13">
    <location>
        <position position="112"/>
    </location>
    <ligand>
        <name>K(+)</name>
        <dbReference type="ChEBI" id="CHEBI:29103"/>
    </ligand>
</feature>
<proteinExistence type="inferred from homology"/>
<keyword evidence="10 12" id="KW-0406">Ion transport</keyword>
<keyword evidence="16" id="KW-1185">Reference proteome</keyword>
<feature type="transmembrane region" description="Helical" evidence="14">
    <location>
        <begin position="274"/>
        <end position="295"/>
    </location>
</feature>
<accession>A0A1M4TC17</accession>
<dbReference type="AlphaFoldDB" id="A0A1M4TC17"/>
<feature type="transmembrane region" description="Helical" evidence="14">
    <location>
        <begin position="334"/>
        <end position="362"/>
    </location>
</feature>
<dbReference type="PANTHER" id="PTHR32024">
    <property type="entry name" value="TRK SYSTEM POTASSIUM UPTAKE PROTEIN TRKG-RELATED"/>
    <property type="match status" value="1"/>
</dbReference>
<feature type="transmembrane region" description="Helical" evidence="14">
    <location>
        <begin position="184"/>
        <end position="203"/>
    </location>
</feature>
<keyword evidence="13" id="KW-0479">Metal-binding</keyword>
<feature type="transmembrane region" description="Helical" evidence="14">
    <location>
        <begin position="136"/>
        <end position="163"/>
    </location>
</feature>
<sequence>MSLRVTLRILGLLLMLFSLTLAPPILISLLFDDAVWDAFVIAMAITFVTGAVIYLPNHRARKELRTRDGFLITVLFWSVLGLFGSLPLMLASDPALSWTDAVFESFSGLTTTGATVITGIDLLPDSIRYYRQQLQWLGGMGIVVLAVAILPTLGIGGMQLYRTEIPGPLKDSKLTPRITETAKALWYIYAALTLTCFAAYWLAGMNWFDALGHSFSTVAIGGFSTYDASIGYFDSAAIEMICVVFMILSSLSFGLHFAAWREKRLGQYLRDPEFRFFILFLTLLSLVTIVTLLVSRTYYDLTGVRHGLFEAVSIASTSGFGVADFSIWPGALPFMLFVAAFVGACSGSAGGGMKVIRILLILKQGMREVLRLIHPNAVISIKVGRMSVPDSVSQAVWGFFSVYVMLFFLMLVGMLATGLDQVTAWSAVGSALNNLGPGLGEVSNHYGNIPPAAKWILVLAMVLGRLEIFTVLVLFTPAFWRR</sequence>
<evidence type="ECO:0000256" key="1">
    <source>
        <dbReference type="ARBA" id="ARBA00004429"/>
    </source>
</evidence>
<evidence type="ECO:0000256" key="3">
    <source>
        <dbReference type="ARBA" id="ARBA00022448"/>
    </source>
</evidence>
<feature type="transmembrane region" description="Helical" evidence="14">
    <location>
        <begin position="215"/>
        <end position="233"/>
    </location>
</feature>
<reference evidence="15 16" key="1">
    <citation type="submission" date="2016-11" db="EMBL/GenBank/DDBJ databases">
        <authorList>
            <person name="Jaros S."/>
            <person name="Januszkiewicz K."/>
            <person name="Wedrychowicz H."/>
        </authorList>
    </citation>
    <scope>NUCLEOTIDE SEQUENCE [LARGE SCALE GENOMIC DNA]</scope>
    <source>
        <strain evidence="15 16">DSM 19980</strain>
    </source>
</reference>
<keyword evidence="9 14" id="KW-1133">Transmembrane helix</keyword>
<feature type="binding site" evidence="13">
    <location>
        <position position="435"/>
    </location>
    <ligand>
        <name>K(+)</name>
        <dbReference type="ChEBI" id="CHEBI:29103"/>
    </ligand>
</feature>
<keyword evidence="4 12" id="KW-1003">Cell membrane</keyword>
<feature type="transmembrane region" description="Helical" evidence="14">
    <location>
        <begin position="455"/>
        <end position="480"/>
    </location>
</feature>
<evidence type="ECO:0000256" key="4">
    <source>
        <dbReference type="ARBA" id="ARBA00022475"/>
    </source>
</evidence>
<name>A0A1M4TC17_9GAMM</name>
<evidence type="ECO:0000256" key="13">
    <source>
        <dbReference type="PIRSR" id="PIRSR006247-1"/>
    </source>
</evidence>
<feature type="transmembrane region" description="Helical" evidence="14">
    <location>
        <begin position="69"/>
        <end position="90"/>
    </location>
</feature>
<gene>
    <name evidence="15" type="ORF">SAMN02745148_00404</name>
</gene>
<evidence type="ECO:0000256" key="8">
    <source>
        <dbReference type="ARBA" id="ARBA00022958"/>
    </source>
</evidence>
<evidence type="ECO:0000256" key="10">
    <source>
        <dbReference type="ARBA" id="ARBA00023065"/>
    </source>
</evidence>
<evidence type="ECO:0000256" key="2">
    <source>
        <dbReference type="ARBA" id="ARBA00009137"/>
    </source>
</evidence>
<dbReference type="GO" id="GO:0046872">
    <property type="term" value="F:metal ion binding"/>
    <property type="evidence" value="ECO:0007669"/>
    <property type="project" value="UniProtKB-KW"/>
</dbReference>
<feature type="transmembrane region" description="Helical" evidence="14">
    <location>
        <begin position="240"/>
        <end position="259"/>
    </location>
</feature>
<dbReference type="PANTHER" id="PTHR32024:SF2">
    <property type="entry name" value="TRK SYSTEM POTASSIUM UPTAKE PROTEIN TRKG-RELATED"/>
    <property type="match status" value="1"/>
</dbReference>
<dbReference type="NCBIfam" id="TIGR00933">
    <property type="entry name" value="2a38"/>
    <property type="match status" value="1"/>
</dbReference>
<dbReference type="GO" id="GO:0015379">
    <property type="term" value="F:potassium:chloride symporter activity"/>
    <property type="evidence" value="ECO:0007669"/>
    <property type="project" value="InterPro"/>
</dbReference>
<dbReference type="Pfam" id="PF02386">
    <property type="entry name" value="TrkH"/>
    <property type="match status" value="1"/>
</dbReference>
<keyword evidence="5 12" id="KW-0997">Cell inner membrane</keyword>
<organism evidence="15 16">
    <name type="scientific">Modicisalibacter ilicicola DSM 19980</name>
    <dbReference type="NCBI Taxonomy" id="1121942"/>
    <lineage>
        <taxon>Bacteria</taxon>
        <taxon>Pseudomonadati</taxon>
        <taxon>Pseudomonadota</taxon>
        <taxon>Gammaproteobacteria</taxon>
        <taxon>Oceanospirillales</taxon>
        <taxon>Halomonadaceae</taxon>
        <taxon>Modicisalibacter</taxon>
    </lineage>
</organism>
<evidence type="ECO:0000313" key="15">
    <source>
        <dbReference type="EMBL" id="SHE42003.1"/>
    </source>
</evidence>
<keyword evidence="3 12" id="KW-0813">Transport</keyword>
<dbReference type="InterPro" id="IPR003445">
    <property type="entry name" value="Cat_transpt"/>
</dbReference>
<dbReference type="PIRSF" id="PIRSF006247">
    <property type="entry name" value="TrkH"/>
    <property type="match status" value="1"/>
</dbReference>
<dbReference type="RefSeq" id="WP_072819211.1">
    <property type="nucleotide sequence ID" value="NZ_FQUJ01000002.1"/>
</dbReference>
<dbReference type="GO" id="GO:0005886">
    <property type="term" value="C:plasma membrane"/>
    <property type="evidence" value="ECO:0007669"/>
    <property type="project" value="UniProtKB-SubCell"/>
</dbReference>
<feature type="transmembrane region" description="Helical" evidence="14">
    <location>
        <begin position="38"/>
        <end position="57"/>
    </location>
</feature>
<comment type="similarity">
    <text evidence="2 12">Belongs to the TrkH potassium transport family.</text>
</comment>
<feature type="binding site" evidence="13">
    <location>
        <position position="221"/>
    </location>
    <ligand>
        <name>K(+)</name>
        <dbReference type="ChEBI" id="CHEBI:29103"/>
    </ligand>
</feature>
<protein>
    <recommendedName>
        <fullName evidence="12">Trk system potassium uptake protein</fullName>
    </recommendedName>
</protein>
<evidence type="ECO:0000313" key="16">
    <source>
        <dbReference type="Proteomes" id="UP000184346"/>
    </source>
</evidence>
<dbReference type="InterPro" id="IPR004772">
    <property type="entry name" value="TrkH"/>
</dbReference>
<feature type="binding site" evidence="13">
    <location>
        <position position="111"/>
    </location>
    <ligand>
        <name>K(+)</name>
        <dbReference type="ChEBI" id="CHEBI:29103"/>
    </ligand>
</feature>
<evidence type="ECO:0000256" key="14">
    <source>
        <dbReference type="SAM" id="Phobius"/>
    </source>
</evidence>
<evidence type="ECO:0000256" key="12">
    <source>
        <dbReference type="PIRNR" id="PIRNR006247"/>
    </source>
</evidence>
<dbReference type="EMBL" id="FQUJ01000002">
    <property type="protein sequence ID" value="SHE42003.1"/>
    <property type="molecule type" value="Genomic_DNA"/>
</dbReference>
<evidence type="ECO:0000256" key="7">
    <source>
        <dbReference type="ARBA" id="ARBA00022692"/>
    </source>
</evidence>
<dbReference type="STRING" id="1121942.SAMN02745148_00404"/>
<evidence type="ECO:0000256" key="9">
    <source>
        <dbReference type="ARBA" id="ARBA00022989"/>
    </source>
</evidence>
<dbReference type="Proteomes" id="UP000184346">
    <property type="component" value="Unassembled WGS sequence"/>
</dbReference>
<keyword evidence="7 14" id="KW-0812">Transmembrane</keyword>
<feature type="transmembrane region" description="Helical" evidence="14">
    <location>
        <begin position="395"/>
        <end position="416"/>
    </location>
</feature>
<comment type="subcellular location">
    <subcellularLocation>
        <location evidence="1 12">Cell inner membrane</location>
        <topology evidence="1 12">Multi-pass membrane protein</topology>
    </subcellularLocation>
</comment>